<proteinExistence type="inferred from homology"/>
<protein>
    <recommendedName>
        <fullName evidence="11">tRNA (uracil-O(2)-)-methyltransferase</fullName>
        <ecNumber evidence="11">2.1.1.211</ecNumber>
    </recommendedName>
</protein>
<organism evidence="13 14">
    <name type="scientific">Parnassius mnemosyne</name>
    <name type="common">clouded apollo</name>
    <dbReference type="NCBI Taxonomy" id="213953"/>
    <lineage>
        <taxon>Eukaryota</taxon>
        <taxon>Metazoa</taxon>
        <taxon>Ecdysozoa</taxon>
        <taxon>Arthropoda</taxon>
        <taxon>Hexapoda</taxon>
        <taxon>Insecta</taxon>
        <taxon>Pterygota</taxon>
        <taxon>Neoptera</taxon>
        <taxon>Endopterygota</taxon>
        <taxon>Lepidoptera</taxon>
        <taxon>Glossata</taxon>
        <taxon>Ditrysia</taxon>
        <taxon>Papilionoidea</taxon>
        <taxon>Papilionidae</taxon>
        <taxon>Parnassiinae</taxon>
        <taxon>Parnassini</taxon>
        <taxon>Parnassius</taxon>
        <taxon>Driopa</taxon>
    </lineage>
</organism>
<evidence type="ECO:0000256" key="7">
    <source>
        <dbReference type="ARBA" id="ARBA00022691"/>
    </source>
</evidence>
<comment type="catalytic activity">
    <reaction evidence="9 11">
        <text>uridine(44) in tRNA(Ser) + S-adenosyl-L-methionine = 2'-O-methyluridine(44) in tRNA(Ser) + S-adenosyl-L-homocysteine + H(+)</text>
        <dbReference type="Rhea" id="RHEA:43100"/>
        <dbReference type="Rhea" id="RHEA-COMP:10339"/>
        <dbReference type="Rhea" id="RHEA-COMP:10340"/>
        <dbReference type="ChEBI" id="CHEBI:15378"/>
        <dbReference type="ChEBI" id="CHEBI:57856"/>
        <dbReference type="ChEBI" id="CHEBI:59789"/>
        <dbReference type="ChEBI" id="CHEBI:65315"/>
        <dbReference type="ChEBI" id="CHEBI:74478"/>
        <dbReference type="EC" id="2.1.1.211"/>
    </reaction>
</comment>
<dbReference type="EMBL" id="CAVLGL010000035">
    <property type="protein sequence ID" value="CAK1581660.1"/>
    <property type="molecule type" value="Genomic_DNA"/>
</dbReference>
<dbReference type="AlphaFoldDB" id="A0AAV1KF32"/>
<keyword evidence="6 11" id="KW-0808">Transferase</keyword>
<evidence type="ECO:0000256" key="10">
    <source>
        <dbReference type="PROSITE-ProRule" id="PRU00723"/>
    </source>
</evidence>
<dbReference type="Pfam" id="PF07757">
    <property type="entry name" value="AdoMet_MTase"/>
    <property type="match status" value="1"/>
</dbReference>
<keyword evidence="10" id="KW-0479">Metal-binding</keyword>
<comment type="subcellular location">
    <subcellularLocation>
        <location evidence="2 11">Cytoplasm</location>
    </subcellularLocation>
</comment>
<comment type="caution">
    <text evidence="13">The sequence shown here is derived from an EMBL/GenBank/DDBJ whole genome shotgun (WGS) entry which is preliminary data.</text>
</comment>
<reference evidence="13 14" key="1">
    <citation type="submission" date="2023-11" db="EMBL/GenBank/DDBJ databases">
        <authorList>
            <person name="Hedman E."/>
            <person name="Englund M."/>
            <person name="Stromberg M."/>
            <person name="Nyberg Akerstrom W."/>
            <person name="Nylinder S."/>
            <person name="Jareborg N."/>
            <person name="Kallberg Y."/>
            <person name="Kronander E."/>
        </authorList>
    </citation>
    <scope>NUCLEOTIDE SEQUENCE [LARGE SCALE GENOMIC DNA]</scope>
</reference>
<keyword evidence="4 11" id="KW-0963">Cytoplasm</keyword>
<keyword evidence="8 11" id="KW-0819">tRNA processing</keyword>
<evidence type="ECO:0000313" key="13">
    <source>
        <dbReference type="EMBL" id="CAK1581660.1"/>
    </source>
</evidence>
<sequence length="589" mass="68498">MDIKTTKSVLFWQSIDILIRKPHLINKRLWGCIPLRKYICQVIECNWELALQDMKLGNSIEVDSFMAILFDKTKLKPISGLDTQNHSDTIEVILIELLPKTYTESHAYQLICLKKKVQAVTFYNVTPIQNNQNLCPNFIYSFQLLNEEITMNANSDSDSKSYLWLLKNVLPQVIRWTNQPVISQGNTSAIKDSLTLVPNDEYYRKYNYLKLKYGKEMVKIWPECTDPIKFVYEDVAIATYLLLLWDSKNLNGLTKSVSFVDVGCGNGLLVYILTKEGHKGLGVDVRKRKIWNMYEEDIKLEETTVTPENIQMFSGFDWIIGNHSDELTPWIPVMTAKSSYNCSFFLLPCCAYNFDGTKYQRQNSSKSQYNEYLDYIYKLCEDCGFHTEMDRLKIPSTKRICLIGRRRKYMENEYDKYQTTISYLVDNKNTVIRNEHEHLEINGFKTRDPIEKVRNCTQIDKSIIESIIKNITTFLLDGCNFIDEWTPGKELHIFELIKVIPQDKLNVLKAECGGIQTLLKNNHHIFKVQNGKVTLRQPKSIEETTKNIKKQGKSNSIIKLQVRPCWFYNNHPQGCPLSDTSCSFLHTRS</sequence>
<evidence type="ECO:0000256" key="11">
    <source>
        <dbReference type="RuleBase" id="RU368004"/>
    </source>
</evidence>
<gene>
    <name evidence="13" type="ORF">PARMNEM_LOCUS3299</name>
</gene>
<name>A0AAV1KF32_9NEOP</name>
<keyword evidence="10" id="KW-0863">Zinc-finger</keyword>
<evidence type="ECO:0000256" key="1">
    <source>
        <dbReference type="ARBA" id="ARBA00002778"/>
    </source>
</evidence>
<dbReference type="PROSITE" id="PS50103">
    <property type="entry name" value="ZF_C3H1"/>
    <property type="match status" value="1"/>
</dbReference>
<dbReference type="PANTHER" id="PTHR21210:SF0">
    <property type="entry name" value="TRNA (URACIL-O(2)-)-METHYLTRANSFERASE-RELATED"/>
    <property type="match status" value="1"/>
</dbReference>
<comment type="function">
    <text evidence="1">Probable adenosyl-L-methionine (AdoMet)-dependent tRNA (uracil-O(2)-)-methyltransferase.</text>
</comment>
<keyword evidence="10" id="KW-0862">Zinc</keyword>
<evidence type="ECO:0000313" key="14">
    <source>
        <dbReference type="Proteomes" id="UP001314205"/>
    </source>
</evidence>
<accession>A0AAV1KF32</accession>
<evidence type="ECO:0000259" key="12">
    <source>
        <dbReference type="PROSITE" id="PS50103"/>
    </source>
</evidence>
<dbReference type="InterPro" id="IPR011671">
    <property type="entry name" value="tRNA_uracil_MeTrfase"/>
</dbReference>
<comment type="similarity">
    <text evidence="3 11">Belongs to the TRM44 family.</text>
</comment>
<evidence type="ECO:0000256" key="6">
    <source>
        <dbReference type="ARBA" id="ARBA00022679"/>
    </source>
</evidence>
<keyword evidence="7 11" id="KW-0949">S-adenosyl-L-methionine</keyword>
<dbReference type="GO" id="GO:0005737">
    <property type="term" value="C:cytoplasm"/>
    <property type="evidence" value="ECO:0007669"/>
    <property type="project" value="UniProtKB-SubCell"/>
</dbReference>
<dbReference type="Proteomes" id="UP001314205">
    <property type="component" value="Unassembled WGS sequence"/>
</dbReference>
<keyword evidence="14" id="KW-1185">Reference proteome</keyword>
<evidence type="ECO:0000256" key="9">
    <source>
        <dbReference type="ARBA" id="ARBA00047957"/>
    </source>
</evidence>
<dbReference type="PANTHER" id="PTHR21210">
    <property type="entry name" value="TRNA (URACIL-O(2)-)-METHYLTRANSFERASE-RELATED"/>
    <property type="match status" value="1"/>
</dbReference>
<comment type="function">
    <text evidence="11">Adenosyl-L-methionine (AdoMet)-dependent tRNA (uracil-O(2)-)-methyltransferase.</text>
</comment>
<dbReference type="InterPro" id="IPR000571">
    <property type="entry name" value="Znf_CCCH"/>
</dbReference>
<feature type="domain" description="C3H1-type" evidence="12">
    <location>
        <begin position="559"/>
        <end position="589"/>
    </location>
</feature>
<evidence type="ECO:0000256" key="3">
    <source>
        <dbReference type="ARBA" id="ARBA00009056"/>
    </source>
</evidence>
<dbReference type="SUPFAM" id="SSF53335">
    <property type="entry name" value="S-adenosyl-L-methionine-dependent methyltransferases"/>
    <property type="match status" value="1"/>
</dbReference>
<feature type="zinc finger region" description="C3H1-type" evidence="10">
    <location>
        <begin position="559"/>
        <end position="589"/>
    </location>
</feature>
<dbReference type="GO" id="GO:0030488">
    <property type="term" value="P:tRNA methylation"/>
    <property type="evidence" value="ECO:0007669"/>
    <property type="project" value="UniProtKB-UniRule"/>
</dbReference>
<dbReference type="Gene3D" id="3.40.50.150">
    <property type="entry name" value="Vaccinia Virus protein VP39"/>
    <property type="match status" value="1"/>
</dbReference>
<dbReference type="GO" id="GO:0008270">
    <property type="term" value="F:zinc ion binding"/>
    <property type="evidence" value="ECO:0007669"/>
    <property type="project" value="UniProtKB-KW"/>
</dbReference>
<dbReference type="EC" id="2.1.1.211" evidence="11"/>
<evidence type="ECO:0000256" key="2">
    <source>
        <dbReference type="ARBA" id="ARBA00004496"/>
    </source>
</evidence>
<evidence type="ECO:0000256" key="5">
    <source>
        <dbReference type="ARBA" id="ARBA00022603"/>
    </source>
</evidence>
<dbReference type="InterPro" id="IPR029063">
    <property type="entry name" value="SAM-dependent_MTases_sf"/>
</dbReference>
<keyword evidence="5 11" id="KW-0489">Methyltransferase</keyword>
<evidence type="ECO:0000256" key="4">
    <source>
        <dbReference type="ARBA" id="ARBA00022490"/>
    </source>
</evidence>
<evidence type="ECO:0000256" key="8">
    <source>
        <dbReference type="ARBA" id="ARBA00022694"/>
    </source>
</evidence>
<dbReference type="GO" id="GO:0141101">
    <property type="term" value="F:tRNA(Ser) (uridine(44)-2'-O-)-methyltransferase activity"/>
    <property type="evidence" value="ECO:0007669"/>
    <property type="project" value="UniProtKB-EC"/>
</dbReference>